<dbReference type="InParanoid" id="G0VK07"/>
<gene>
    <name evidence="6" type="primary">NCAS0I01730</name>
    <name evidence="6" type="ordered locus">NCAS_0I01730</name>
</gene>
<dbReference type="CDD" id="cd05286">
    <property type="entry name" value="QOR2"/>
    <property type="match status" value="1"/>
</dbReference>
<keyword evidence="2" id="KW-0560">Oxidoreductase</keyword>
<evidence type="ECO:0000313" key="7">
    <source>
        <dbReference type="Proteomes" id="UP000001640"/>
    </source>
</evidence>
<dbReference type="GO" id="GO:0005829">
    <property type="term" value="C:cytosol"/>
    <property type="evidence" value="ECO:0007669"/>
    <property type="project" value="TreeGrafter"/>
</dbReference>
<dbReference type="SUPFAM" id="SSF50129">
    <property type="entry name" value="GroES-like"/>
    <property type="match status" value="1"/>
</dbReference>
<dbReference type="GO" id="GO:0003960">
    <property type="term" value="F:quinone reductase (NADPH) activity"/>
    <property type="evidence" value="ECO:0007669"/>
    <property type="project" value="EnsemblFungi"/>
</dbReference>
<dbReference type="AlphaFoldDB" id="G0VK07"/>
<dbReference type="EMBL" id="HE576760">
    <property type="protein sequence ID" value="CCC71841.1"/>
    <property type="molecule type" value="Genomic_DNA"/>
</dbReference>
<dbReference type="SUPFAM" id="SSF51735">
    <property type="entry name" value="NAD(P)-binding Rossmann-fold domains"/>
    <property type="match status" value="1"/>
</dbReference>
<evidence type="ECO:0000256" key="2">
    <source>
        <dbReference type="ARBA" id="ARBA00023002"/>
    </source>
</evidence>
<dbReference type="RefSeq" id="XP_003678183.1">
    <property type="nucleotide sequence ID" value="XM_003678135.1"/>
</dbReference>
<reference key="2">
    <citation type="submission" date="2011-08" db="EMBL/GenBank/DDBJ databases">
        <title>Genome sequence of Naumovozyma castellii.</title>
        <authorList>
            <person name="Gordon J.L."/>
            <person name="Armisen D."/>
            <person name="Proux-Wera E."/>
            <person name="OhEigeartaigh S.S."/>
            <person name="Byrne K.P."/>
            <person name="Wolfe K.H."/>
        </authorList>
    </citation>
    <scope>NUCLEOTIDE SEQUENCE</scope>
    <source>
        <strain>Type strain:CBS 4309</strain>
    </source>
</reference>
<dbReference type="eggNOG" id="KOG1197">
    <property type="taxonomic scope" value="Eukaryota"/>
</dbReference>
<feature type="domain" description="Enoyl reductase (ER)" evidence="5">
    <location>
        <begin position="31"/>
        <end position="347"/>
    </location>
</feature>
<evidence type="ECO:0000313" key="6">
    <source>
        <dbReference type="EMBL" id="CCC71841.1"/>
    </source>
</evidence>
<dbReference type="OMA" id="KGMTAHY"/>
<dbReference type="InterPro" id="IPR047618">
    <property type="entry name" value="QOR-like"/>
</dbReference>
<proteinExistence type="predicted"/>
<sequence length="349" mass="38521">MFRKSLGSILARRTMSNSIVSKQQSAIIFDGISDGYDVIKYKTIQTPTVENSNEMVIKNSYSGINFIEAYFRKGIYPCELPYLPGREASGIVAEVGKDVKNFQIGDKVAYLHGETMAEFTKIKETDPIIKLSKDASDENLKLYAAGLLQSLTAITLINEAHEVKKGEYVLVYAAAGGVGLLLDQLLKMKGAHTIAVCSTKEKLELAKANGAEFSINSKEENVVQRVMEITNNKGVDVAYDSIGKATFEDTLAALKLKGSLVSFGNASGPVPPLLINRLSPKNLKLVRPQLYGYITNPEDWEKYSKEFQSLVDSGKLNIKIFKTYPLKDYKIAVQELEGRKTTGKLVLKN</sequence>
<name>G0VK07_NAUCA</name>
<dbReference type="InterPro" id="IPR013149">
    <property type="entry name" value="ADH-like_C"/>
</dbReference>
<dbReference type="GO" id="GO:0035925">
    <property type="term" value="F:mRNA 3'-UTR AU-rich region binding"/>
    <property type="evidence" value="ECO:0007669"/>
    <property type="project" value="EnsemblFungi"/>
</dbReference>
<dbReference type="InterPro" id="IPR002364">
    <property type="entry name" value="Quin_OxRdtase/zeta-crystal_CS"/>
</dbReference>
<dbReference type="InterPro" id="IPR013154">
    <property type="entry name" value="ADH-like_N"/>
</dbReference>
<dbReference type="GO" id="GO:0008270">
    <property type="term" value="F:zinc ion binding"/>
    <property type="evidence" value="ECO:0007669"/>
    <property type="project" value="InterPro"/>
</dbReference>
<dbReference type="STRING" id="1064592.G0VK07"/>
<accession>G0VK07</accession>
<dbReference type="GO" id="GO:0032440">
    <property type="term" value="F:2-alkenal reductase [NAD(P)H] activity"/>
    <property type="evidence" value="ECO:0007669"/>
    <property type="project" value="EnsemblFungi"/>
</dbReference>
<evidence type="ECO:0000256" key="1">
    <source>
        <dbReference type="ARBA" id="ARBA00022857"/>
    </source>
</evidence>
<evidence type="ECO:0000259" key="5">
    <source>
        <dbReference type="SMART" id="SM00829"/>
    </source>
</evidence>
<protein>
    <recommendedName>
        <fullName evidence="4">Probable quinone oxidoreductase</fullName>
    </recommendedName>
    <alternativeName>
        <fullName evidence="3">NADPH:quinone reductase</fullName>
    </alternativeName>
</protein>
<organism evidence="6 7">
    <name type="scientific">Naumovozyma castellii</name>
    <name type="common">Yeast</name>
    <name type="synonym">Saccharomyces castellii</name>
    <dbReference type="NCBI Taxonomy" id="27288"/>
    <lineage>
        <taxon>Eukaryota</taxon>
        <taxon>Fungi</taxon>
        <taxon>Dikarya</taxon>
        <taxon>Ascomycota</taxon>
        <taxon>Saccharomycotina</taxon>
        <taxon>Saccharomycetes</taxon>
        <taxon>Saccharomycetales</taxon>
        <taxon>Saccharomycetaceae</taxon>
        <taxon>Naumovozyma</taxon>
    </lineage>
</organism>
<dbReference type="PANTHER" id="PTHR48106">
    <property type="entry name" value="QUINONE OXIDOREDUCTASE PIG3-RELATED"/>
    <property type="match status" value="1"/>
</dbReference>
<dbReference type="InterPro" id="IPR036291">
    <property type="entry name" value="NAD(P)-bd_dom_sf"/>
</dbReference>
<dbReference type="OrthoDB" id="48317at2759"/>
<dbReference type="Proteomes" id="UP000001640">
    <property type="component" value="Chromosome 9"/>
</dbReference>
<dbReference type="SMART" id="SM00829">
    <property type="entry name" value="PKS_ER"/>
    <property type="match status" value="1"/>
</dbReference>
<keyword evidence="1" id="KW-0521">NADP</keyword>
<dbReference type="GeneID" id="96905528"/>
<dbReference type="Pfam" id="PF08240">
    <property type="entry name" value="ADH_N"/>
    <property type="match status" value="1"/>
</dbReference>
<dbReference type="KEGG" id="ncs:NCAS_0I01730"/>
<dbReference type="Gene3D" id="3.90.180.10">
    <property type="entry name" value="Medium-chain alcohol dehydrogenases, catalytic domain"/>
    <property type="match status" value="1"/>
</dbReference>
<dbReference type="HOGENOM" id="CLU_026673_3_1_1"/>
<dbReference type="InterPro" id="IPR011032">
    <property type="entry name" value="GroES-like_sf"/>
</dbReference>
<dbReference type="GO" id="GO:0034599">
    <property type="term" value="P:cellular response to oxidative stress"/>
    <property type="evidence" value="ECO:0007669"/>
    <property type="project" value="EnsemblFungi"/>
</dbReference>
<reference evidence="6 7" key="1">
    <citation type="journal article" date="2011" name="Proc. Natl. Acad. Sci. U.S.A.">
        <title>Evolutionary erosion of yeast sex chromosomes by mating-type switching accidents.</title>
        <authorList>
            <person name="Gordon J.L."/>
            <person name="Armisen D."/>
            <person name="Proux-Wera E."/>
            <person name="Oheigeartaigh S.S."/>
            <person name="Byrne K.P."/>
            <person name="Wolfe K.H."/>
        </authorList>
    </citation>
    <scope>NUCLEOTIDE SEQUENCE [LARGE SCALE GENOMIC DNA]</scope>
    <source>
        <strain evidence="7">ATCC 76901 / BCRC 22586 / CBS 4309 / NBRC 1992 / NRRL Y-12630</strain>
    </source>
</reference>
<dbReference type="PROSITE" id="PS01162">
    <property type="entry name" value="QOR_ZETA_CRYSTAL"/>
    <property type="match status" value="1"/>
</dbReference>
<evidence type="ECO:0000256" key="3">
    <source>
        <dbReference type="ARBA" id="ARBA00043088"/>
    </source>
</evidence>
<dbReference type="PANTHER" id="PTHR48106:SF13">
    <property type="entry name" value="QUINONE OXIDOREDUCTASE-RELATED"/>
    <property type="match status" value="1"/>
</dbReference>
<dbReference type="FunFam" id="3.40.50.720:FF:000053">
    <property type="entry name" value="Quinone oxidoreductase 1"/>
    <property type="match status" value="1"/>
</dbReference>
<dbReference type="InterPro" id="IPR020843">
    <property type="entry name" value="ER"/>
</dbReference>
<dbReference type="Pfam" id="PF00107">
    <property type="entry name" value="ADH_zinc_N"/>
    <property type="match status" value="1"/>
</dbReference>
<dbReference type="Gene3D" id="3.40.50.720">
    <property type="entry name" value="NAD(P)-binding Rossmann-like Domain"/>
    <property type="match status" value="1"/>
</dbReference>
<dbReference type="FunCoup" id="G0VK07">
    <property type="interactions" value="699"/>
</dbReference>
<dbReference type="GO" id="GO:0070402">
    <property type="term" value="F:NADPH binding"/>
    <property type="evidence" value="ECO:0007669"/>
    <property type="project" value="TreeGrafter"/>
</dbReference>
<keyword evidence="7" id="KW-1185">Reference proteome</keyword>
<evidence type="ECO:0000256" key="4">
    <source>
        <dbReference type="ARBA" id="ARBA00070796"/>
    </source>
</evidence>